<dbReference type="Gene3D" id="3.80.10.10">
    <property type="entry name" value="Ribonuclease Inhibitor"/>
    <property type="match status" value="3"/>
</dbReference>
<evidence type="ECO:0000313" key="3">
    <source>
        <dbReference type="Proteomes" id="UP001209878"/>
    </source>
</evidence>
<accession>A0AAD9JL29</accession>
<protein>
    <recommendedName>
        <fullName evidence="1">F-box/LRR-repeat protein 18 LRR domain-containing protein</fullName>
    </recommendedName>
</protein>
<dbReference type="Pfam" id="PF19729">
    <property type="entry name" value="LRR_FBXL18"/>
    <property type="match status" value="2"/>
</dbReference>
<feature type="domain" description="F-box/LRR-repeat protein 18 LRR" evidence="1">
    <location>
        <begin position="11"/>
        <end position="104"/>
    </location>
</feature>
<organism evidence="2 3">
    <name type="scientific">Ridgeia piscesae</name>
    <name type="common">Tubeworm</name>
    <dbReference type="NCBI Taxonomy" id="27915"/>
    <lineage>
        <taxon>Eukaryota</taxon>
        <taxon>Metazoa</taxon>
        <taxon>Spiralia</taxon>
        <taxon>Lophotrochozoa</taxon>
        <taxon>Annelida</taxon>
        <taxon>Polychaeta</taxon>
        <taxon>Sedentaria</taxon>
        <taxon>Canalipalpata</taxon>
        <taxon>Sabellida</taxon>
        <taxon>Siboglinidae</taxon>
        <taxon>Ridgeia</taxon>
    </lineage>
</organism>
<comment type="caution">
    <text evidence="2">The sequence shown here is derived from an EMBL/GenBank/DDBJ whole genome shotgun (WGS) entry which is preliminary data.</text>
</comment>
<dbReference type="AlphaFoldDB" id="A0AAD9JL29"/>
<dbReference type="GO" id="GO:0031146">
    <property type="term" value="P:SCF-dependent proteasomal ubiquitin-dependent protein catabolic process"/>
    <property type="evidence" value="ECO:0007669"/>
    <property type="project" value="InterPro"/>
</dbReference>
<dbReference type="PANTHER" id="PTHR13318">
    <property type="entry name" value="PARTNER OF PAIRED, ISOFORM B-RELATED"/>
    <property type="match status" value="1"/>
</dbReference>
<feature type="domain" description="F-box/LRR-repeat protein 18 LRR" evidence="1">
    <location>
        <begin position="259"/>
        <end position="609"/>
    </location>
</feature>
<proteinExistence type="predicted"/>
<sequence>MESYCMKEAAVKQYIQSSREHIQCLNFNHCYWLPSRLLQWAMARCMQLTALHVIECKLRTETLVAILASHPNLTALSFSISSFNDITKDAFTNAQEMLKNLKRLHVYYTSRELGLMSYVGEHSTLLDFCSSLEELVIGSAGMAIPELYRPIISNPQNHLSMKVMSITNNIHAGAQMLFYGTLSQLPNSHLTWQTLLMPNVNFLEFLRKSEFRTCLRNTQSLQHLDVSGSKVYFPSDQMDIGEARDLRFLSLRAMMIHSEQLLHIATNCTQLTTVNLFGCTQIFLSAENRIDTRGIEALFDCCHRLRHLNLGGEHHHVFTPHGNAVVIQVMKKLRLLHSLGLPTCLLCESGQNAPRGKRIMTCQRYGAFKRHCSDVSQTSHYSSQESSSNCTQPSPAGAVTSTSSDVCRQGVLMRTIVNNNPDLQELELISVQFESAFHKNKFVNPKQQQFSPCSETRLVRDAALAPVADLKCLHTLTLVGVPGIGDCLVSIAKGCEKLTRLSLAFIGGAAYNAILPQMMVHLKSLKDLRLEQPNLALNAGLFDGLCHCTSLQRLCVIAKHSSYQSPDVTRLMEQVSGLVVLHLLAGGTITAGRSLTSSLTRRYVKQRPGLNVCIYPILHDGMSETATNIPAKHFDELTRFHPRVCAQPQR</sequence>
<dbReference type="InterPro" id="IPR032675">
    <property type="entry name" value="LRR_dom_sf"/>
</dbReference>
<dbReference type="GO" id="GO:0019005">
    <property type="term" value="C:SCF ubiquitin ligase complex"/>
    <property type="evidence" value="ECO:0007669"/>
    <property type="project" value="TreeGrafter"/>
</dbReference>
<dbReference type="InterPro" id="IPR045627">
    <property type="entry name" value="FBXL18_LRR"/>
</dbReference>
<name>A0AAD9JL29_RIDPI</name>
<reference evidence="2" key="1">
    <citation type="journal article" date="2023" name="Mol. Biol. Evol.">
        <title>Third-Generation Sequencing Reveals the Adaptive Role of the Epigenome in Three Deep-Sea Polychaetes.</title>
        <authorList>
            <person name="Perez M."/>
            <person name="Aroh O."/>
            <person name="Sun Y."/>
            <person name="Lan Y."/>
            <person name="Juniper S.K."/>
            <person name="Young C.R."/>
            <person name="Angers B."/>
            <person name="Qian P.Y."/>
        </authorList>
    </citation>
    <scope>NUCLEOTIDE SEQUENCE</scope>
    <source>
        <strain evidence="2">R07B-5</strain>
    </source>
</reference>
<dbReference type="PANTHER" id="PTHR13318:SF190">
    <property type="entry name" value="PARTNER OF PAIRED, ISOFORM B"/>
    <property type="match status" value="1"/>
</dbReference>
<dbReference type="SUPFAM" id="SSF52047">
    <property type="entry name" value="RNI-like"/>
    <property type="match status" value="1"/>
</dbReference>
<keyword evidence="3" id="KW-1185">Reference proteome</keyword>
<dbReference type="EMBL" id="JAODUO010002145">
    <property type="protein sequence ID" value="KAK2154716.1"/>
    <property type="molecule type" value="Genomic_DNA"/>
</dbReference>
<gene>
    <name evidence="2" type="ORF">NP493_2149g00009</name>
</gene>
<dbReference type="Proteomes" id="UP001209878">
    <property type="component" value="Unassembled WGS sequence"/>
</dbReference>
<evidence type="ECO:0000259" key="1">
    <source>
        <dbReference type="Pfam" id="PF19729"/>
    </source>
</evidence>
<evidence type="ECO:0000313" key="2">
    <source>
        <dbReference type="EMBL" id="KAK2154716.1"/>
    </source>
</evidence>